<evidence type="ECO:0000256" key="3">
    <source>
        <dbReference type="ARBA" id="ARBA00022989"/>
    </source>
</evidence>
<dbReference type="AlphaFoldDB" id="A0A1Y2IBI9"/>
<gene>
    <name evidence="7" type="ORF">PYCCODRAFT_982117</name>
</gene>
<feature type="domain" description="Major facilitator superfamily (MFS) profile" evidence="6">
    <location>
        <begin position="63"/>
        <end position="210"/>
    </location>
</feature>
<dbReference type="Gene3D" id="1.20.1250.20">
    <property type="entry name" value="MFS general substrate transporter like domains"/>
    <property type="match status" value="1"/>
</dbReference>
<dbReference type="PANTHER" id="PTHR23501:SF102">
    <property type="entry name" value="DRUG TRANSPORTER, PUTATIVE (AFU_ORTHOLOGUE AFUA_3G08530)-RELATED"/>
    <property type="match status" value="1"/>
</dbReference>
<accession>A0A1Y2IBI9</accession>
<sequence>MYILLHSCNQIFLQFRAHATLPILSVQIRRETLHSDVIWLIRNATSPAAKSMKQPKGSAFWLSFLAIVVCNILRALDVTAVSTTLPIITHDLNGSNDFVWVGAAYGLASTAMLPFCGRLADVFGRRPVMMLSVAFFFVGSALSGAAQNMNILIAARTIQGVGGVGIDNMSSINIIISDLLPLVERGAYQGMVVVLAWAFAAAIGPVVEPG</sequence>
<keyword evidence="8" id="KW-1185">Reference proteome</keyword>
<feature type="transmembrane region" description="Helical" evidence="5">
    <location>
        <begin position="59"/>
        <end position="78"/>
    </location>
</feature>
<evidence type="ECO:0000256" key="2">
    <source>
        <dbReference type="ARBA" id="ARBA00022692"/>
    </source>
</evidence>
<feature type="transmembrane region" description="Helical" evidence="5">
    <location>
        <begin position="187"/>
        <end position="207"/>
    </location>
</feature>
<reference evidence="7 8" key="1">
    <citation type="journal article" date="2015" name="Biotechnol. Biofuels">
        <title>Enhanced degradation of softwood versus hardwood by the white-rot fungus Pycnoporus coccineus.</title>
        <authorList>
            <person name="Couturier M."/>
            <person name="Navarro D."/>
            <person name="Chevret D."/>
            <person name="Henrissat B."/>
            <person name="Piumi F."/>
            <person name="Ruiz-Duenas F.J."/>
            <person name="Martinez A.T."/>
            <person name="Grigoriev I.V."/>
            <person name="Riley R."/>
            <person name="Lipzen A."/>
            <person name="Berrin J.G."/>
            <person name="Master E.R."/>
            <person name="Rosso M.N."/>
        </authorList>
    </citation>
    <scope>NUCLEOTIDE SEQUENCE [LARGE SCALE GENOMIC DNA]</scope>
    <source>
        <strain evidence="7 8">BRFM310</strain>
    </source>
</reference>
<evidence type="ECO:0000256" key="5">
    <source>
        <dbReference type="SAM" id="Phobius"/>
    </source>
</evidence>
<dbReference type="EMBL" id="KZ084137">
    <property type="protein sequence ID" value="OSC98489.1"/>
    <property type="molecule type" value="Genomic_DNA"/>
</dbReference>
<keyword evidence="2 5" id="KW-0812">Transmembrane</keyword>
<keyword evidence="3 5" id="KW-1133">Transmembrane helix</keyword>
<evidence type="ECO:0000259" key="6">
    <source>
        <dbReference type="PROSITE" id="PS50850"/>
    </source>
</evidence>
<dbReference type="InterPro" id="IPR020846">
    <property type="entry name" value="MFS_dom"/>
</dbReference>
<proteinExistence type="predicted"/>
<name>A0A1Y2IBI9_TRAC3</name>
<feature type="transmembrane region" description="Helical" evidence="5">
    <location>
        <begin position="128"/>
        <end position="146"/>
    </location>
</feature>
<dbReference type="SUPFAM" id="SSF103473">
    <property type="entry name" value="MFS general substrate transporter"/>
    <property type="match status" value="1"/>
</dbReference>
<protein>
    <submittedName>
        <fullName evidence="7">MFS general substrate transporter</fullName>
    </submittedName>
</protein>
<evidence type="ECO:0000313" key="8">
    <source>
        <dbReference type="Proteomes" id="UP000193067"/>
    </source>
</evidence>
<dbReference type="PANTHER" id="PTHR23501">
    <property type="entry name" value="MAJOR FACILITATOR SUPERFAMILY"/>
    <property type="match status" value="1"/>
</dbReference>
<dbReference type="STRING" id="1353009.A0A1Y2IBI9"/>
<dbReference type="OrthoDB" id="2799400at2759"/>
<evidence type="ECO:0000313" key="7">
    <source>
        <dbReference type="EMBL" id="OSC98489.1"/>
    </source>
</evidence>
<dbReference type="Proteomes" id="UP000193067">
    <property type="component" value="Unassembled WGS sequence"/>
</dbReference>
<feature type="transmembrane region" description="Helical" evidence="5">
    <location>
        <begin position="98"/>
        <end position="116"/>
    </location>
</feature>
<evidence type="ECO:0000256" key="1">
    <source>
        <dbReference type="ARBA" id="ARBA00004141"/>
    </source>
</evidence>
<evidence type="ECO:0000256" key="4">
    <source>
        <dbReference type="ARBA" id="ARBA00023136"/>
    </source>
</evidence>
<dbReference type="GO" id="GO:0005886">
    <property type="term" value="C:plasma membrane"/>
    <property type="evidence" value="ECO:0007669"/>
    <property type="project" value="TreeGrafter"/>
</dbReference>
<dbReference type="Pfam" id="PF07690">
    <property type="entry name" value="MFS_1"/>
    <property type="match status" value="1"/>
</dbReference>
<organism evidence="7 8">
    <name type="scientific">Trametes coccinea (strain BRFM310)</name>
    <name type="common">Pycnoporus coccineus</name>
    <dbReference type="NCBI Taxonomy" id="1353009"/>
    <lineage>
        <taxon>Eukaryota</taxon>
        <taxon>Fungi</taxon>
        <taxon>Dikarya</taxon>
        <taxon>Basidiomycota</taxon>
        <taxon>Agaricomycotina</taxon>
        <taxon>Agaricomycetes</taxon>
        <taxon>Polyporales</taxon>
        <taxon>Polyporaceae</taxon>
        <taxon>Trametes</taxon>
    </lineage>
</organism>
<dbReference type="GO" id="GO:0022857">
    <property type="term" value="F:transmembrane transporter activity"/>
    <property type="evidence" value="ECO:0007669"/>
    <property type="project" value="InterPro"/>
</dbReference>
<dbReference type="InterPro" id="IPR011701">
    <property type="entry name" value="MFS"/>
</dbReference>
<keyword evidence="4 5" id="KW-0472">Membrane</keyword>
<dbReference type="PROSITE" id="PS50850">
    <property type="entry name" value="MFS"/>
    <property type="match status" value="1"/>
</dbReference>
<dbReference type="InterPro" id="IPR036259">
    <property type="entry name" value="MFS_trans_sf"/>
</dbReference>
<comment type="subcellular location">
    <subcellularLocation>
        <location evidence="1">Membrane</location>
        <topology evidence="1">Multi-pass membrane protein</topology>
    </subcellularLocation>
</comment>